<comment type="caution">
    <text evidence="1">The sequence shown here is derived from an EMBL/GenBank/DDBJ whole genome shotgun (WGS) entry which is preliminary data.</text>
</comment>
<protein>
    <recommendedName>
        <fullName evidence="3">Nucleotidyl transferase AbiEii toxin, Type IV TA system</fullName>
    </recommendedName>
</protein>
<evidence type="ECO:0000313" key="1">
    <source>
        <dbReference type="EMBL" id="NVM93712.1"/>
    </source>
</evidence>
<accession>A0A7Y7LXB6</accession>
<dbReference type="EMBL" id="JAAMFM010000002">
    <property type="protein sequence ID" value="NVM93712.1"/>
    <property type="molecule type" value="Genomic_DNA"/>
</dbReference>
<evidence type="ECO:0000313" key="2">
    <source>
        <dbReference type="Proteomes" id="UP000543556"/>
    </source>
</evidence>
<proteinExistence type="predicted"/>
<dbReference type="Proteomes" id="UP000543556">
    <property type="component" value="Unassembled WGS sequence"/>
</dbReference>
<name>A0A7Y7LXB6_9MICC</name>
<sequence>MVNRPQWHVDAPRGGWDSPWPQCIELARALPSSKWTLVGGLMVQLHSARARVRIARPTSDVDIVLHVETGATTLTAVQRVLEELGYNLSLSIDAGAPAHRFVRGREQVDVMIADHVAPRIQPKLGGRRPFRMAGGTQALRRTVDCEVATLPGESVLISVPNQLGALVLKGAAYLEDSRDRERHLEDAAVLSICSTDPLAMAKEMRGSDRSRIGSLYKQLGNAAHPAWAIIDQDRRQYGRDVLRILSANNNFVPIKTLRKDKGP</sequence>
<dbReference type="AlphaFoldDB" id="A0A7Y7LXB6"/>
<reference evidence="1 2" key="1">
    <citation type="submission" date="2020-02" db="EMBL/GenBank/DDBJ databases">
        <title>Genome sequence of strain AETb3-4.</title>
        <authorList>
            <person name="Gao J."/>
            <person name="Zhang X."/>
        </authorList>
    </citation>
    <scope>NUCLEOTIDE SEQUENCE [LARGE SCALE GENOMIC DNA]</scope>
    <source>
        <strain evidence="1 2">AETb3-4</strain>
    </source>
</reference>
<evidence type="ECO:0008006" key="3">
    <source>
        <dbReference type="Google" id="ProtNLM"/>
    </source>
</evidence>
<keyword evidence="2" id="KW-1185">Reference proteome</keyword>
<organism evidence="1 2">
    <name type="scientific">Arthrobacter wenxiniae</name>
    <dbReference type="NCBI Taxonomy" id="2713570"/>
    <lineage>
        <taxon>Bacteria</taxon>
        <taxon>Bacillati</taxon>
        <taxon>Actinomycetota</taxon>
        <taxon>Actinomycetes</taxon>
        <taxon>Micrococcales</taxon>
        <taxon>Micrococcaceae</taxon>
        <taxon>Arthrobacter</taxon>
    </lineage>
</organism>
<gene>
    <name evidence="1" type="ORF">G6034_02075</name>
</gene>